<keyword evidence="1" id="KW-0472">Membrane</keyword>
<name>F7SZ10_9BURK</name>
<evidence type="ECO:0000313" key="3">
    <source>
        <dbReference type="Proteomes" id="UP000004853"/>
    </source>
</evidence>
<reference evidence="2 3" key="1">
    <citation type="submission" date="2011-06" db="EMBL/GenBank/DDBJ databases">
        <authorList>
            <person name="Bador J."/>
            <person name="Amoureux L."/>
            <person name="Neuwirth C."/>
        </authorList>
    </citation>
    <scope>NUCLEOTIDE SEQUENCE [LARGE SCALE GENOMIC DNA]</scope>
    <source>
        <strain evidence="2 3">AXX-A</strain>
    </source>
</reference>
<feature type="transmembrane region" description="Helical" evidence="1">
    <location>
        <begin position="140"/>
        <end position="169"/>
    </location>
</feature>
<evidence type="ECO:0008006" key="4">
    <source>
        <dbReference type="Google" id="ProtNLM"/>
    </source>
</evidence>
<feature type="transmembrane region" description="Helical" evidence="1">
    <location>
        <begin position="45"/>
        <end position="73"/>
    </location>
</feature>
<dbReference type="PATRIC" id="fig|1003200.3.peg.1881"/>
<protein>
    <recommendedName>
        <fullName evidence="4">Glycosyltransferase RgtA/B/C/D-like domain-containing protein</fullName>
    </recommendedName>
</protein>
<dbReference type="AlphaFoldDB" id="F7SZ10"/>
<evidence type="ECO:0000256" key="1">
    <source>
        <dbReference type="SAM" id="Phobius"/>
    </source>
</evidence>
<feature type="transmembrane region" description="Helical" evidence="1">
    <location>
        <begin position="332"/>
        <end position="351"/>
    </location>
</feature>
<accession>F7SZ10</accession>
<dbReference type="HOGENOM" id="CLU_481152_0_0_4"/>
<proteinExistence type="predicted"/>
<keyword evidence="1" id="KW-0812">Transmembrane</keyword>
<feature type="transmembrane region" description="Helical" evidence="1">
    <location>
        <begin position="277"/>
        <end position="298"/>
    </location>
</feature>
<organism evidence="2 3">
    <name type="scientific">Achromobacter insuavis AXX-A</name>
    <dbReference type="NCBI Taxonomy" id="1003200"/>
    <lineage>
        <taxon>Bacteria</taxon>
        <taxon>Pseudomonadati</taxon>
        <taxon>Pseudomonadota</taxon>
        <taxon>Betaproteobacteria</taxon>
        <taxon>Burkholderiales</taxon>
        <taxon>Alcaligenaceae</taxon>
        <taxon>Achromobacter</taxon>
    </lineage>
</organism>
<evidence type="ECO:0000313" key="2">
    <source>
        <dbReference type="EMBL" id="EGP46680.1"/>
    </source>
</evidence>
<dbReference type="EMBL" id="AFRQ01000037">
    <property type="protein sequence ID" value="EGP46680.1"/>
    <property type="molecule type" value="Genomic_DNA"/>
</dbReference>
<dbReference type="eggNOG" id="ENOG503424G">
    <property type="taxonomic scope" value="Bacteria"/>
</dbReference>
<feature type="transmembrane region" description="Helical" evidence="1">
    <location>
        <begin position="108"/>
        <end position="128"/>
    </location>
</feature>
<keyword evidence="1" id="KW-1133">Transmembrane helix</keyword>
<feature type="transmembrane region" description="Helical" evidence="1">
    <location>
        <begin position="181"/>
        <end position="206"/>
    </location>
</feature>
<sequence length="566" mass="62203">MAAIQIRTDLAAGWVDSSIYYSLFLNKAEQIQRFGAIYFAGRWPWILFGATVFEIFPPAVASAVFTYCILSLIALSTYAFARCFMAPAAAALAGILAACNLQVAQTTVAGYPSVAAAALFFLAGALSIQSWRRDAVALPFVAGLLYGLAVMTHPFVAVAGAPIYLVMLLMHWRTQRLGRLVMGQVAMIMGGLVMLPISLAVFRVYYSLSSEVLSTMWATTKYSVLSGQGNWFSKSFDAFLLDGGAYIYFAAAILAVVVSLARSGWRWSRIEREYRLIHLLYLAPLIWLLLWDLVFRAVVMQYAFYQVFIYGVAALQLGLLVAQAGLFERRPLLMLMASVSAYLALQAVVLVGLDLGLSMLVLLSMAAALLVVAGLGQMVTKRMAIQACLSATLVLVAGTAAGLTRYGLSVHAPDVSGAPAIEVAKWAMQIARRYTGPTQPMLFAYNRGDYVLGPEYPVRNDRWDFIFDGRRSFFNIFDTIAGVYLWDRSMLLTDVSQKLDPTVPNKMLGLFKKTAVVILWTDVDRRHEMLEKLSAAGFRATEAATGAFHSGPFDFSWAVFDLEKSD</sequence>
<feature type="transmembrane region" description="Helical" evidence="1">
    <location>
        <begin position="245"/>
        <end position="265"/>
    </location>
</feature>
<feature type="transmembrane region" description="Helical" evidence="1">
    <location>
        <begin position="304"/>
        <end position="325"/>
    </location>
</feature>
<gene>
    <name evidence="2" type="ORF">AXXA_09568</name>
</gene>
<feature type="transmembrane region" description="Helical" evidence="1">
    <location>
        <begin position="357"/>
        <end position="375"/>
    </location>
</feature>
<feature type="transmembrane region" description="Helical" evidence="1">
    <location>
        <begin position="79"/>
        <end position="101"/>
    </location>
</feature>
<comment type="caution">
    <text evidence="2">The sequence shown here is derived from an EMBL/GenBank/DDBJ whole genome shotgun (WGS) entry which is preliminary data.</text>
</comment>
<dbReference type="Proteomes" id="UP000004853">
    <property type="component" value="Unassembled WGS sequence"/>
</dbReference>